<dbReference type="AlphaFoldDB" id="A0A9P5XCP0"/>
<feature type="compositionally biased region" description="Polar residues" evidence="1">
    <location>
        <begin position="309"/>
        <end position="318"/>
    </location>
</feature>
<name>A0A9P5XCP0_9AGAR</name>
<proteinExistence type="predicted"/>
<feature type="transmembrane region" description="Helical" evidence="2">
    <location>
        <begin position="57"/>
        <end position="78"/>
    </location>
</feature>
<keyword evidence="2" id="KW-0472">Membrane</keyword>
<keyword evidence="2" id="KW-0812">Transmembrane</keyword>
<evidence type="ECO:0000256" key="1">
    <source>
        <dbReference type="SAM" id="MobiDB-lite"/>
    </source>
</evidence>
<protein>
    <submittedName>
        <fullName evidence="3">Uncharacterized protein</fullName>
    </submittedName>
</protein>
<feature type="transmembrane region" description="Helical" evidence="2">
    <location>
        <begin position="98"/>
        <end position="121"/>
    </location>
</feature>
<feature type="transmembrane region" description="Helical" evidence="2">
    <location>
        <begin position="22"/>
        <end position="45"/>
    </location>
</feature>
<feature type="region of interest" description="Disordered" evidence="1">
    <location>
        <begin position="299"/>
        <end position="318"/>
    </location>
</feature>
<evidence type="ECO:0000313" key="4">
    <source>
        <dbReference type="Proteomes" id="UP000807342"/>
    </source>
</evidence>
<accession>A0A9P5XCP0</accession>
<reference evidence="3" key="1">
    <citation type="submission" date="2020-11" db="EMBL/GenBank/DDBJ databases">
        <authorList>
            <consortium name="DOE Joint Genome Institute"/>
            <person name="Ahrendt S."/>
            <person name="Riley R."/>
            <person name="Andreopoulos W."/>
            <person name="Labutti K."/>
            <person name="Pangilinan J."/>
            <person name="Ruiz-Duenas F.J."/>
            <person name="Barrasa J.M."/>
            <person name="Sanchez-Garcia M."/>
            <person name="Camarero S."/>
            <person name="Miyauchi S."/>
            <person name="Serrano A."/>
            <person name="Linde D."/>
            <person name="Babiker R."/>
            <person name="Drula E."/>
            <person name="Ayuso-Fernandez I."/>
            <person name="Pacheco R."/>
            <person name="Padilla G."/>
            <person name="Ferreira P."/>
            <person name="Barriuso J."/>
            <person name="Kellner H."/>
            <person name="Castanera R."/>
            <person name="Alfaro M."/>
            <person name="Ramirez L."/>
            <person name="Pisabarro A.G."/>
            <person name="Kuo A."/>
            <person name="Tritt A."/>
            <person name="Lipzen A."/>
            <person name="He G."/>
            <person name="Yan M."/>
            <person name="Ng V."/>
            <person name="Cullen D."/>
            <person name="Martin F."/>
            <person name="Rosso M.-N."/>
            <person name="Henrissat B."/>
            <person name="Hibbett D."/>
            <person name="Martinez A.T."/>
            <person name="Grigoriev I.V."/>
        </authorList>
    </citation>
    <scope>NUCLEOTIDE SEQUENCE</scope>
    <source>
        <strain evidence="3">MF-IS2</strain>
    </source>
</reference>
<comment type="caution">
    <text evidence="3">The sequence shown here is derived from an EMBL/GenBank/DDBJ whole genome shotgun (WGS) entry which is preliminary data.</text>
</comment>
<keyword evidence="4" id="KW-1185">Reference proteome</keyword>
<dbReference type="Proteomes" id="UP000807342">
    <property type="component" value="Unassembled WGS sequence"/>
</dbReference>
<evidence type="ECO:0000256" key="2">
    <source>
        <dbReference type="SAM" id="Phobius"/>
    </source>
</evidence>
<sequence>MDGADSWPITAAQLSGNFCETLFYGIYLVTFCSCVHTLSTTGSGLEERWRRPSEIRWMMTSVAVVLFAICTFDVAIGLLHNFRTFIDSSDPTQVFLNIADWITIARGVNQVTAMILGDFVLIYRCWVVYGRRWLTIAPSLILFFGGISVAVRLINIGVEPTTQRTIALNSNQVLAWGMAFFAITAMQNVLTTSILVWRIWRVEKESEKFIYSGPAMVHQPRHLRRVMRVIAESGAVYSMMVFTTFLVGVIRSNALYPASDMTLQAAGIAFNVILIRSSARRDQQFTAFGHNERTMIAEQRRSDSVPLEPTNSVPGQSRGQDVVLDVKAINNVDNASQSSIYPTGMTVTKTVMTP</sequence>
<gene>
    <name evidence="3" type="ORF">P691DRAFT_855964</name>
</gene>
<dbReference type="EMBL" id="MU151144">
    <property type="protein sequence ID" value="KAF9448967.1"/>
    <property type="molecule type" value="Genomic_DNA"/>
</dbReference>
<evidence type="ECO:0000313" key="3">
    <source>
        <dbReference type="EMBL" id="KAF9448967.1"/>
    </source>
</evidence>
<dbReference type="OrthoDB" id="3357408at2759"/>
<keyword evidence="2" id="KW-1133">Transmembrane helix</keyword>
<feature type="transmembrane region" description="Helical" evidence="2">
    <location>
        <begin position="133"/>
        <end position="154"/>
    </location>
</feature>
<feature type="transmembrane region" description="Helical" evidence="2">
    <location>
        <begin position="256"/>
        <end position="275"/>
    </location>
</feature>
<organism evidence="3 4">
    <name type="scientific">Macrolepiota fuliginosa MF-IS2</name>
    <dbReference type="NCBI Taxonomy" id="1400762"/>
    <lineage>
        <taxon>Eukaryota</taxon>
        <taxon>Fungi</taxon>
        <taxon>Dikarya</taxon>
        <taxon>Basidiomycota</taxon>
        <taxon>Agaricomycotina</taxon>
        <taxon>Agaricomycetes</taxon>
        <taxon>Agaricomycetidae</taxon>
        <taxon>Agaricales</taxon>
        <taxon>Agaricineae</taxon>
        <taxon>Agaricaceae</taxon>
        <taxon>Macrolepiota</taxon>
    </lineage>
</organism>
<feature type="transmembrane region" description="Helical" evidence="2">
    <location>
        <begin position="174"/>
        <end position="200"/>
    </location>
</feature>
<feature type="transmembrane region" description="Helical" evidence="2">
    <location>
        <begin position="229"/>
        <end position="250"/>
    </location>
</feature>